<evidence type="ECO:0000259" key="1">
    <source>
        <dbReference type="Pfam" id="PF02518"/>
    </source>
</evidence>
<dbReference type="InterPro" id="IPR036890">
    <property type="entry name" value="HATPase_C_sf"/>
</dbReference>
<evidence type="ECO:0000313" key="2">
    <source>
        <dbReference type="EMBL" id="RXR24681.1"/>
    </source>
</evidence>
<feature type="domain" description="Histidine kinase/HSP90-like ATPase" evidence="1">
    <location>
        <begin position="145"/>
        <end position="244"/>
    </location>
</feature>
<protein>
    <submittedName>
        <fullName evidence="2">ATP-binding protein</fullName>
    </submittedName>
</protein>
<reference evidence="3" key="1">
    <citation type="submission" date="2019-01" db="EMBL/GenBank/DDBJ databases">
        <title>Cytophagaceae bacterium strain CAR-16.</title>
        <authorList>
            <person name="Chen W.-M."/>
        </authorList>
    </citation>
    <scope>NUCLEOTIDE SEQUENCE [LARGE SCALE GENOMIC DNA]</scope>
    <source>
        <strain evidence="3">WWJ-16</strain>
    </source>
</reference>
<dbReference type="EMBL" id="SBKN01000001">
    <property type="protein sequence ID" value="RXR24681.1"/>
    <property type="molecule type" value="Genomic_DNA"/>
</dbReference>
<dbReference type="Pfam" id="PF02518">
    <property type="entry name" value="HATPase_c"/>
    <property type="match status" value="1"/>
</dbReference>
<dbReference type="Gene3D" id="3.30.565.10">
    <property type="entry name" value="Histidine kinase-like ATPase, C-terminal domain"/>
    <property type="match status" value="1"/>
</dbReference>
<organism evidence="2 3">
    <name type="scientific">Flavobacterium stagni</name>
    <dbReference type="NCBI Taxonomy" id="2506421"/>
    <lineage>
        <taxon>Bacteria</taxon>
        <taxon>Pseudomonadati</taxon>
        <taxon>Bacteroidota</taxon>
        <taxon>Flavobacteriia</taxon>
        <taxon>Flavobacteriales</taxon>
        <taxon>Flavobacteriaceae</taxon>
        <taxon>Flavobacterium</taxon>
    </lineage>
</organism>
<dbReference type="AlphaFoldDB" id="A0A4Q1KDA5"/>
<keyword evidence="2" id="KW-0547">Nucleotide-binding</keyword>
<dbReference type="SUPFAM" id="SSF55874">
    <property type="entry name" value="ATPase domain of HSP90 chaperone/DNA topoisomerase II/histidine kinase"/>
    <property type="match status" value="1"/>
</dbReference>
<name>A0A4Q1KDA5_9FLAO</name>
<dbReference type="InterPro" id="IPR003594">
    <property type="entry name" value="HATPase_dom"/>
</dbReference>
<keyword evidence="2" id="KW-0067">ATP-binding</keyword>
<sequence>MSDYTLKVSELTTSHEKTLEACYNLITQFENEPNSFLIIDFENCNFLYPDYALLILCSIKYIESKGIKVEGNIRMDTSKVIYNYLLKMDFFKNLEIDIPKLEMKLEDYSFVEIQTYTSENQIEVQNKIIKVLREKSKINDDVLTGLDYCLNEILDNILNHSKEKEGWVVAQYFSTLNQIRLMVADHGIGIKEALNERYNFSEEEALQKCIEQGITNGKGQGHGLYATSLFTKENKGWLSIISGSKKLDFDENGYRIKDIKYWQGTCIYLRINTNIEVNYKLFTDKFYDQKEHLFEMLFQ</sequence>
<gene>
    <name evidence="2" type="ORF">EQG61_04335</name>
</gene>
<dbReference type="GO" id="GO:0005524">
    <property type="term" value="F:ATP binding"/>
    <property type="evidence" value="ECO:0007669"/>
    <property type="project" value="UniProtKB-KW"/>
</dbReference>
<dbReference type="RefSeq" id="WP_129460659.1">
    <property type="nucleotide sequence ID" value="NZ_SBKN01000001.1"/>
</dbReference>
<keyword evidence="3" id="KW-1185">Reference proteome</keyword>
<dbReference type="Proteomes" id="UP000289857">
    <property type="component" value="Unassembled WGS sequence"/>
</dbReference>
<accession>A0A4Q1KDA5</accession>
<comment type="caution">
    <text evidence="2">The sequence shown here is derived from an EMBL/GenBank/DDBJ whole genome shotgun (WGS) entry which is preliminary data.</text>
</comment>
<evidence type="ECO:0000313" key="3">
    <source>
        <dbReference type="Proteomes" id="UP000289857"/>
    </source>
</evidence>
<dbReference type="OrthoDB" id="1845327at2"/>
<proteinExistence type="predicted"/>